<dbReference type="InterPro" id="IPR045087">
    <property type="entry name" value="Cu-oxidase_fam"/>
</dbReference>
<dbReference type="Pfam" id="PF07732">
    <property type="entry name" value="Cu-oxidase_3"/>
    <property type="match status" value="1"/>
</dbReference>
<dbReference type="PROSITE" id="PS00080">
    <property type="entry name" value="MULTICOPPER_OXIDASE2"/>
    <property type="match status" value="1"/>
</dbReference>
<dbReference type="PANTHER" id="PTHR11709:SF518">
    <property type="entry name" value="MULTICOPPER OXIDASE"/>
    <property type="match status" value="1"/>
</dbReference>
<keyword evidence="1" id="KW-0479">Metal-binding</keyword>
<dbReference type="Proteomes" id="UP000037931">
    <property type="component" value="Unassembled WGS sequence"/>
</dbReference>
<accession>A0A0M9GIV8</accession>
<dbReference type="CDD" id="cd13900">
    <property type="entry name" value="CuRO_3_Tth-MCO_like"/>
    <property type="match status" value="1"/>
</dbReference>
<dbReference type="GO" id="GO:0016491">
    <property type="term" value="F:oxidoreductase activity"/>
    <property type="evidence" value="ECO:0007669"/>
    <property type="project" value="UniProtKB-KW"/>
</dbReference>
<dbReference type="InterPro" id="IPR002355">
    <property type="entry name" value="Cu_oxidase_Cu_BS"/>
</dbReference>
<dbReference type="SUPFAM" id="SSF49503">
    <property type="entry name" value="Cupredoxins"/>
    <property type="match status" value="3"/>
</dbReference>
<dbReference type="PANTHER" id="PTHR11709">
    <property type="entry name" value="MULTI-COPPER OXIDASE"/>
    <property type="match status" value="1"/>
</dbReference>
<dbReference type="InterPro" id="IPR011707">
    <property type="entry name" value="Cu-oxidase-like_N"/>
</dbReference>
<feature type="domain" description="Plastocyanin-like" evidence="5">
    <location>
        <begin position="153"/>
        <end position="224"/>
    </location>
</feature>
<dbReference type="Gene3D" id="2.60.40.420">
    <property type="entry name" value="Cupredoxins - blue copper proteins"/>
    <property type="match status" value="3"/>
</dbReference>
<protein>
    <submittedName>
        <fullName evidence="6">Putative multicopper oxidase</fullName>
    </submittedName>
</protein>
<dbReference type="Pfam" id="PF07731">
    <property type="entry name" value="Cu-oxidase_2"/>
    <property type="match status" value="1"/>
</dbReference>
<dbReference type="CDD" id="cd13853">
    <property type="entry name" value="CuRO_1_Tth-MCO_like"/>
    <property type="match status" value="1"/>
</dbReference>
<proteinExistence type="predicted"/>
<dbReference type="AlphaFoldDB" id="A0A0M9GIV8"/>
<dbReference type="RefSeq" id="WP_054062045.1">
    <property type="nucleotide sequence ID" value="NZ_JSYZ01000003.1"/>
</dbReference>
<feature type="chain" id="PRO_5005836321" evidence="3">
    <location>
        <begin position="27"/>
        <end position="693"/>
    </location>
</feature>
<comment type="caution">
    <text evidence="6">The sequence shown here is derived from an EMBL/GenBank/DDBJ whole genome shotgun (WGS) entry which is preliminary data.</text>
</comment>
<evidence type="ECO:0000256" key="1">
    <source>
        <dbReference type="ARBA" id="ARBA00022723"/>
    </source>
</evidence>
<feature type="domain" description="Plastocyanin-like" evidence="4">
    <location>
        <begin position="540"/>
        <end position="678"/>
    </location>
</feature>
<dbReference type="PROSITE" id="PS00079">
    <property type="entry name" value="MULTICOPPER_OXIDASE1"/>
    <property type="match status" value="1"/>
</dbReference>
<dbReference type="EMBL" id="JSYZ01000003">
    <property type="protein sequence ID" value="KPA92320.1"/>
    <property type="molecule type" value="Genomic_DNA"/>
</dbReference>
<sequence length="693" mass="75710" precursor="true">MTGLRNDKARCALGLMALAVAGQALATEPSRLFNNPPALQQEAPKPKRGTLLLKSSQSLETSTAQGHAGHERRLDLTIQYTDNHIFNPATGENVPVSLRSYTGPDVDPAAPFIAPTIDVTPGDTVRISLDNQLKPDPSCTQPPENPDKPHCFNGTNLHSHGLWVSPAGNSDNVLLSINPGVKFQYEYNIPADHPAGTFWYHPHRHGSTALQVASGMAGALIIHGDRLPGKDVNGDIDTLLKDAQGQAFPERLLVFQQIPYACKGPDGNFRYQPKKDKDGNIVKDKDGKAVMVIDWTCNKGEVGVVESFDQMEFGTWGPSGRYTSVNGLVQPIFDGAKPGQVERWRLVHGGIRDTIKLQFRRMEDSAKATSDLGVGAEKAEQFISQQCTGKPVEYHVIASDGLTMKQAQARNLVTLQPGYRNDLLLTFPESGRYCVIDEAASKASNVDQAASGRQVLGFVDVGPGEKVPDTTAHLTRVLVAAAERQMPAEVRDTVVADLKKDLRLDKFIPHADIADSELKGEGQTLVFLIDTSDPDNTRFAVGNTLADAEPFKPGVVNRHLQLGTAEQWKLQSAFASHPFHIHVNPFQIDRIIGPDGTDLSLPGAVDKTDTDNEYAGLKGVWKDTLFVKSRSEPKTFPKGEGVYTLYVRTRYERYIGEFVLHCHILDHEDQGMMQSVKIELPDGNGGVVQGAHH</sequence>
<organism evidence="6 7">
    <name type="scientific">Pseudomonas asplenii</name>
    <dbReference type="NCBI Taxonomy" id="53407"/>
    <lineage>
        <taxon>Bacteria</taxon>
        <taxon>Pseudomonadati</taxon>
        <taxon>Pseudomonadota</taxon>
        <taxon>Gammaproteobacteria</taxon>
        <taxon>Pseudomonadales</taxon>
        <taxon>Pseudomonadaceae</taxon>
        <taxon>Pseudomonas</taxon>
    </lineage>
</organism>
<dbReference type="InterPro" id="IPR011706">
    <property type="entry name" value="Cu-oxidase_C"/>
</dbReference>
<feature type="signal peptide" evidence="3">
    <location>
        <begin position="1"/>
        <end position="26"/>
    </location>
</feature>
<dbReference type="InterPro" id="IPR033138">
    <property type="entry name" value="Cu_oxidase_CS"/>
</dbReference>
<reference evidence="6 7" key="1">
    <citation type="journal article" date="2015" name="PLoS ONE">
        <title>Rice-Infecting Pseudomonas Genomes Are Highly Accessorized and Harbor Multiple Putative Virulence Mechanisms to Cause Sheath Brown Rot.</title>
        <authorList>
            <person name="Quibod I.L."/>
            <person name="Grande G."/>
            <person name="Oreiro E.G."/>
            <person name="Borja F.N."/>
            <person name="Dossa G.S."/>
            <person name="Mauleon R."/>
            <person name="Cruz C.V."/>
            <person name="Oliva R."/>
        </authorList>
    </citation>
    <scope>NUCLEOTIDE SEQUENCE [LARGE SCALE GENOMIC DNA]</scope>
    <source>
        <strain evidence="6 7">IRRI 6609</strain>
    </source>
</reference>
<evidence type="ECO:0000259" key="4">
    <source>
        <dbReference type="Pfam" id="PF07731"/>
    </source>
</evidence>
<evidence type="ECO:0000313" key="6">
    <source>
        <dbReference type="EMBL" id="KPA92320.1"/>
    </source>
</evidence>
<dbReference type="InterPro" id="IPR008972">
    <property type="entry name" value="Cupredoxin"/>
</dbReference>
<evidence type="ECO:0000259" key="5">
    <source>
        <dbReference type="Pfam" id="PF07732"/>
    </source>
</evidence>
<gene>
    <name evidence="6" type="ORF">PF66_00996</name>
</gene>
<keyword evidence="7" id="KW-1185">Reference proteome</keyword>
<name>A0A0M9GIV8_9PSED</name>
<evidence type="ECO:0000256" key="3">
    <source>
        <dbReference type="SAM" id="SignalP"/>
    </source>
</evidence>
<dbReference type="STRING" id="50340.PF66_00996"/>
<keyword evidence="3" id="KW-0732">Signal</keyword>
<dbReference type="GO" id="GO:0005507">
    <property type="term" value="F:copper ion binding"/>
    <property type="evidence" value="ECO:0007669"/>
    <property type="project" value="InterPro"/>
</dbReference>
<dbReference type="OrthoDB" id="9757546at2"/>
<dbReference type="PATRIC" id="fig|50340.43.peg.3881"/>
<evidence type="ECO:0000256" key="2">
    <source>
        <dbReference type="ARBA" id="ARBA00023002"/>
    </source>
</evidence>
<evidence type="ECO:0000313" key="7">
    <source>
        <dbReference type="Proteomes" id="UP000037931"/>
    </source>
</evidence>
<keyword evidence="2" id="KW-0560">Oxidoreductase</keyword>